<proteinExistence type="predicted"/>
<dbReference type="InterPro" id="IPR025412">
    <property type="entry name" value="DUF4304"/>
</dbReference>
<gene>
    <name evidence="1" type="ORF">VDLFYP95_01249</name>
</gene>
<name>A0A6N3BDP3_9FIRM</name>
<protein>
    <recommendedName>
        <fullName evidence="2">DUF4304 domain-containing protein</fullName>
    </recommendedName>
</protein>
<dbReference type="Pfam" id="PF14137">
    <property type="entry name" value="DUF4304"/>
    <property type="match status" value="1"/>
</dbReference>
<reference evidence="1" key="1">
    <citation type="submission" date="2019-11" db="EMBL/GenBank/DDBJ databases">
        <authorList>
            <person name="Feng L."/>
        </authorList>
    </citation>
    <scope>NUCLEOTIDE SEQUENCE</scope>
    <source>
        <strain evidence="1">VdisparLFYP95</strain>
    </source>
</reference>
<dbReference type="AlphaFoldDB" id="A0A6N3BDP3"/>
<dbReference type="RefSeq" id="WP_105081070.1">
    <property type="nucleotide sequence ID" value="NZ_CACRUF010000021.1"/>
</dbReference>
<organism evidence="1">
    <name type="scientific">Veillonella dispar</name>
    <dbReference type="NCBI Taxonomy" id="39778"/>
    <lineage>
        <taxon>Bacteria</taxon>
        <taxon>Bacillati</taxon>
        <taxon>Bacillota</taxon>
        <taxon>Negativicutes</taxon>
        <taxon>Veillonellales</taxon>
        <taxon>Veillonellaceae</taxon>
        <taxon>Veillonella</taxon>
    </lineage>
</organism>
<evidence type="ECO:0000313" key="1">
    <source>
        <dbReference type="EMBL" id="VYT99786.1"/>
    </source>
</evidence>
<dbReference type="EMBL" id="CACRUF010000021">
    <property type="protein sequence ID" value="VYT99786.1"/>
    <property type="molecule type" value="Genomic_DNA"/>
</dbReference>
<sequence>MTLKPREICEKAWQDIASHFPDFKVTGKGQKLKKISKNKDLTFEICFQANRNNYACSVEFVPHVFIYSKDMKKANYHNGFVYGGELGSLLNRKAWHWWQLAGASYQYTVDEVSKLLEEHIIPVFDDFEDTESNIEKFIDGDIIDHNLLYYIYHFGGKDKAQQYFNKIIEKDKLRSKYIGFYNHLKDLPKESILLDEGEFYGADMIKFAYLNGIEIEK</sequence>
<accession>A0A6N3BDP3</accession>
<evidence type="ECO:0008006" key="2">
    <source>
        <dbReference type="Google" id="ProtNLM"/>
    </source>
</evidence>